<dbReference type="InterPro" id="IPR014797">
    <property type="entry name" value="CKK_CAMSAP"/>
</dbReference>
<dbReference type="Pfam" id="PF08683">
    <property type="entry name" value="CAMSAP_CKK"/>
    <property type="match status" value="1"/>
</dbReference>
<sequence>MMSGGGGTAANRYRSPSTGRTPARQANRKYNSLLNLSGTDQEDGRNAPLRVRGVTPPSHNSSVGPPSLPYMGRRRRYGGDFDDGASDVSSIASCDYNGPRLYKQPTAKSNRSIILNAVNYCVFPGAVNANHKTRVLEEIEQSDSKHFLILFRDAGCQFRGLYSYNPDADEVYKLFGKGPSQIVPRMFDRFFKYNSGGKVFTQIHTKHLTVTIDAFTIHDALWTGRRTPIPNKSGMALVV</sequence>
<dbReference type="InterPro" id="IPR032940">
    <property type="entry name" value="CAMSAP"/>
</dbReference>
<dbReference type="GO" id="GO:0031122">
    <property type="term" value="P:cytoplasmic microtubule organization"/>
    <property type="evidence" value="ECO:0007669"/>
    <property type="project" value="TreeGrafter"/>
</dbReference>
<keyword evidence="5" id="KW-1185">Reference proteome</keyword>
<feature type="region of interest" description="Disordered" evidence="2">
    <location>
        <begin position="1"/>
        <end position="71"/>
    </location>
</feature>
<organism evidence="4">
    <name type="scientific">Notodromas monacha</name>
    <dbReference type="NCBI Taxonomy" id="399045"/>
    <lineage>
        <taxon>Eukaryota</taxon>
        <taxon>Metazoa</taxon>
        <taxon>Ecdysozoa</taxon>
        <taxon>Arthropoda</taxon>
        <taxon>Crustacea</taxon>
        <taxon>Oligostraca</taxon>
        <taxon>Ostracoda</taxon>
        <taxon>Podocopa</taxon>
        <taxon>Podocopida</taxon>
        <taxon>Cypridocopina</taxon>
        <taxon>Cypridoidea</taxon>
        <taxon>Cyprididae</taxon>
        <taxon>Notodromas</taxon>
    </lineage>
</organism>
<feature type="domain" description="CKK" evidence="3">
    <location>
        <begin position="98"/>
        <end position="232"/>
    </location>
</feature>
<dbReference type="SMART" id="SM01051">
    <property type="entry name" value="CAMSAP_CKK"/>
    <property type="match status" value="1"/>
</dbReference>
<dbReference type="OrthoDB" id="2125658at2759"/>
<dbReference type="Proteomes" id="UP000678499">
    <property type="component" value="Unassembled WGS sequence"/>
</dbReference>
<dbReference type="AlphaFoldDB" id="A0A7R9BK81"/>
<feature type="compositionally biased region" description="Polar residues" evidence="2">
    <location>
        <begin position="28"/>
        <end position="39"/>
    </location>
</feature>
<dbReference type="PANTHER" id="PTHR21595:SF0">
    <property type="entry name" value="PATRONIN"/>
    <property type="match status" value="1"/>
</dbReference>
<evidence type="ECO:0000259" key="3">
    <source>
        <dbReference type="PROSITE" id="PS51508"/>
    </source>
</evidence>
<protein>
    <recommendedName>
        <fullName evidence="3">CKK domain-containing protein</fullName>
    </recommendedName>
</protein>
<keyword evidence="1" id="KW-0493">Microtubule</keyword>
<comment type="similarity">
    <text evidence="1">Belongs to the CAMSAP1 family.</text>
</comment>
<dbReference type="InterPro" id="IPR038209">
    <property type="entry name" value="CKK_dom_sf"/>
</dbReference>
<comment type="domain">
    <text evidence="1">The CKK domain binds microtubules.</text>
</comment>
<dbReference type="GO" id="GO:0051011">
    <property type="term" value="F:microtubule minus-end binding"/>
    <property type="evidence" value="ECO:0007669"/>
    <property type="project" value="TreeGrafter"/>
</dbReference>
<evidence type="ECO:0000256" key="1">
    <source>
        <dbReference type="PROSITE-ProRule" id="PRU00841"/>
    </source>
</evidence>
<dbReference type="FunFam" id="3.10.20.360:FF:000002">
    <property type="entry name" value="Patronin, isoform M"/>
    <property type="match status" value="1"/>
</dbReference>
<evidence type="ECO:0000256" key="2">
    <source>
        <dbReference type="SAM" id="MobiDB-lite"/>
    </source>
</evidence>
<name>A0A7R9BK81_9CRUS</name>
<dbReference type="InterPro" id="IPR011033">
    <property type="entry name" value="PRC_barrel-like_sf"/>
</dbReference>
<proteinExistence type="inferred from homology"/>
<dbReference type="PROSITE" id="PS51508">
    <property type="entry name" value="CKK"/>
    <property type="match status" value="1"/>
</dbReference>
<evidence type="ECO:0000313" key="4">
    <source>
        <dbReference type="EMBL" id="CAD7275499.1"/>
    </source>
</evidence>
<evidence type="ECO:0000313" key="5">
    <source>
        <dbReference type="Proteomes" id="UP000678499"/>
    </source>
</evidence>
<dbReference type="EMBL" id="OA882464">
    <property type="protein sequence ID" value="CAD7275499.1"/>
    <property type="molecule type" value="Genomic_DNA"/>
</dbReference>
<accession>A0A7R9BK81</accession>
<dbReference type="SUPFAM" id="SSF50346">
    <property type="entry name" value="PRC-barrel domain"/>
    <property type="match status" value="1"/>
</dbReference>
<reference evidence="4" key="1">
    <citation type="submission" date="2020-11" db="EMBL/GenBank/DDBJ databases">
        <authorList>
            <person name="Tran Van P."/>
        </authorList>
    </citation>
    <scope>NUCLEOTIDE SEQUENCE</scope>
</reference>
<dbReference type="Gene3D" id="3.10.20.360">
    <property type="entry name" value="CKK domain"/>
    <property type="match status" value="1"/>
</dbReference>
<dbReference type="GO" id="GO:0005516">
    <property type="term" value="F:calmodulin binding"/>
    <property type="evidence" value="ECO:0007669"/>
    <property type="project" value="InterPro"/>
</dbReference>
<dbReference type="PANTHER" id="PTHR21595">
    <property type="entry name" value="PATRONIN"/>
    <property type="match status" value="1"/>
</dbReference>
<dbReference type="EMBL" id="CAJPEX010000427">
    <property type="protein sequence ID" value="CAG0915651.1"/>
    <property type="molecule type" value="Genomic_DNA"/>
</dbReference>
<dbReference type="GO" id="GO:0036449">
    <property type="term" value="C:microtubule minus-end"/>
    <property type="evidence" value="ECO:0007669"/>
    <property type="project" value="TreeGrafter"/>
</dbReference>
<gene>
    <name evidence="4" type="ORF">NMOB1V02_LOCUS3292</name>
</gene>
<dbReference type="GO" id="GO:0007026">
    <property type="term" value="P:negative regulation of microtubule depolymerization"/>
    <property type="evidence" value="ECO:0007669"/>
    <property type="project" value="TreeGrafter"/>
</dbReference>